<feature type="transmembrane region" description="Helical" evidence="1">
    <location>
        <begin position="294"/>
        <end position="319"/>
    </location>
</feature>
<dbReference type="AlphaFoldDB" id="A0A9W6WVH1"/>
<keyword evidence="1" id="KW-1133">Transmembrane helix</keyword>
<dbReference type="InterPro" id="IPR003675">
    <property type="entry name" value="Rce1/LyrA-like_dom"/>
</dbReference>
<accession>A0A9W6WVH1</accession>
<dbReference type="EMBL" id="BSXW01000333">
    <property type="protein sequence ID" value="GMF19054.1"/>
    <property type="molecule type" value="Genomic_DNA"/>
</dbReference>
<name>A0A9W6WVH1_9STRA</name>
<dbReference type="OrthoDB" id="271604at2759"/>
<feature type="transmembrane region" description="Helical" evidence="1">
    <location>
        <begin position="249"/>
        <end position="274"/>
    </location>
</feature>
<dbReference type="GO" id="GO:0080120">
    <property type="term" value="P:CAAX-box protein maturation"/>
    <property type="evidence" value="ECO:0007669"/>
    <property type="project" value="UniProtKB-ARBA"/>
</dbReference>
<reference evidence="3" key="1">
    <citation type="submission" date="2023-04" db="EMBL/GenBank/DDBJ databases">
        <title>Phytophthora lilii NBRC 32176.</title>
        <authorList>
            <person name="Ichikawa N."/>
            <person name="Sato H."/>
            <person name="Tonouchi N."/>
        </authorList>
    </citation>
    <scope>NUCLEOTIDE SEQUENCE</scope>
    <source>
        <strain evidence="3">NBRC 32176</strain>
    </source>
</reference>
<evidence type="ECO:0000259" key="2">
    <source>
        <dbReference type="Pfam" id="PF02517"/>
    </source>
</evidence>
<dbReference type="GO" id="GO:0004175">
    <property type="term" value="F:endopeptidase activity"/>
    <property type="evidence" value="ECO:0007669"/>
    <property type="project" value="UniProtKB-ARBA"/>
</dbReference>
<gene>
    <name evidence="3" type="ORF">Plil01_000722400</name>
</gene>
<protein>
    <submittedName>
        <fullName evidence="3">Unnamed protein product</fullName>
    </submittedName>
</protein>
<evidence type="ECO:0000256" key="1">
    <source>
        <dbReference type="SAM" id="Phobius"/>
    </source>
</evidence>
<keyword evidence="4" id="KW-1185">Reference proteome</keyword>
<dbReference type="Proteomes" id="UP001165083">
    <property type="component" value="Unassembled WGS sequence"/>
</dbReference>
<dbReference type="Pfam" id="PF02517">
    <property type="entry name" value="Rce1-like"/>
    <property type="match status" value="1"/>
</dbReference>
<keyword evidence="1" id="KW-0472">Membrane</keyword>
<feature type="domain" description="CAAX prenyl protease 2/Lysostaphin resistance protein A-like" evidence="2">
    <location>
        <begin position="189"/>
        <end position="286"/>
    </location>
</feature>
<organism evidence="3 4">
    <name type="scientific">Phytophthora lilii</name>
    <dbReference type="NCBI Taxonomy" id="2077276"/>
    <lineage>
        <taxon>Eukaryota</taxon>
        <taxon>Sar</taxon>
        <taxon>Stramenopiles</taxon>
        <taxon>Oomycota</taxon>
        <taxon>Peronosporomycetes</taxon>
        <taxon>Peronosporales</taxon>
        <taxon>Peronosporaceae</taxon>
        <taxon>Phytophthora</taxon>
    </lineage>
</organism>
<evidence type="ECO:0000313" key="3">
    <source>
        <dbReference type="EMBL" id="GMF19054.1"/>
    </source>
</evidence>
<proteinExistence type="predicted"/>
<feature type="transmembrane region" description="Helical" evidence="1">
    <location>
        <begin position="52"/>
        <end position="76"/>
    </location>
</feature>
<comment type="caution">
    <text evidence="3">The sequence shown here is derived from an EMBL/GenBank/DDBJ whole genome shotgun (WGS) entry which is preliminary data.</text>
</comment>
<sequence length="335" mass="36830">MADSDAAAWRWLSAEPNGVLAMLVALQPHDSVALDDEKTPAPSELPLAIRSVVLVMELALVSGGAFLLLLTSSVAGTLVRSLLHAVSDDEMVLEDAVVQTCEAVVFGWGLVSLMNWFFRRPKRDLVRRLSRFGLDGVKTCILSVLLHSIATIGIVFSQESSGDQVLVSWQNLQSAVRRPDGSLFTEELMQNLLFAPMKEELLFRGLNVLVTINRLRSIKCSAFISSLAFTAIHLVNFRRLGTRYSSSYLAFQLLWASLVGMFLALKFALSGSLIECFVLHTINNVFALSVSKTVFVVLTQPRICCTVFAALSVYAVAIFRQLQTSGRTTISAKQR</sequence>
<keyword evidence="1" id="KW-0812">Transmembrane</keyword>
<evidence type="ECO:0000313" key="4">
    <source>
        <dbReference type="Proteomes" id="UP001165083"/>
    </source>
</evidence>
<feature type="transmembrane region" description="Helical" evidence="1">
    <location>
        <begin position="96"/>
        <end position="118"/>
    </location>
</feature>